<dbReference type="SMART" id="SM00409">
    <property type="entry name" value="IG"/>
    <property type="match status" value="4"/>
</dbReference>
<evidence type="ECO:0000259" key="5">
    <source>
        <dbReference type="PROSITE" id="PS50835"/>
    </source>
</evidence>
<dbReference type="PROSITE" id="PS50835">
    <property type="entry name" value="IG_LIKE"/>
    <property type="match status" value="4"/>
</dbReference>
<dbReference type="FunFam" id="2.60.40.10:FF:000107">
    <property type="entry name" value="Myosin, light chain kinase a"/>
    <property type="match status" value="1"/>
</dbReference>
<proteinExistence type="predicted"/>
<dbReference type="GO" id="GO:0098609">
    <property type="term" value="P:cell-cell adhesion"/>
    <property type="evidence" value="ECO:0007669"/>
    <property type="project" value="TreeGrafter"/>
</dbReference>
<dbReference type="InterPro" id="IPR003598">
    <property type="entry name" value="Ig_sub2"/>
</dbReference>
<feature type="domain" description="Ig-like" evidence="5">
    <location>
        <begin position="33"/>
        <end position="129"/>
    </location>
</feature>
<keyword evidence="4" id="KW-0732">Signal</keyword>
<comment type="caution">
    <text evidence="6">The sequence shown here is derived from an EMBL/GenBank/DDBJ whole genome shotgun (WGS) entry which is preliminary data.</text>
</comment>
<keyword evidence="7" id="KW-1185">Reference proteome</keyword>
<keyword evidence="1" id="KW-0677">Repeat</keyword>
<dbReference type="InterPro" id="IPR013098">
    <property type="entry name" value="Ig_I-set"/>
</dbReference>
<dbReference type="Pfam" id="PF07679">
    <property type="entry name" value="I-set"/>
    <property type="match status" value="1"/>
</dbReference>
<dbReference type="Pfam" id="PF13927">
    <property type="entry name" value="Ig_3"/>
    <property type="match status" value="2"/>
</dbReference>
<feature type="domain" description="Ig-like" evidence="5">
    <location>
        <begin position="146"/>
        <end position="223"/>
    </location>
</feature>
<dbReference type="PANTHER" id="PTHR44170">
    <property type="entry name" value="PROTEIN SIDEKICK"/>
    <property type="match status" value="1"/>
</dbReference>
<evidence type="ECO:0000256" key="3">
    <source>
        <dbReference type="ARBA" id="ARBA00023319"/>
    </source>
</evidence>
<dbReference type="PANTHER" id="PTHR44170:SF6">
    <property type="entry name" value="CONTACTIN"/>
    <property type="match status" value="1"/>
</dbReference>
<feature type="chain" id="PRO_5042817762" description="Ig-like domain-containing protein" evidence="4">
    <location>
        <begin position="21"/>
        <end position="434"/>
    </location>
</feature>
<evidence type="ECO:0000313" key="7">
    <source>
        <dbReference type="Proteomes" id="UP001347796"/>
    </source>
</evidence>
<reference evidence="6 7" key="1">
    <citation type="submission" date="2024-01" db="EMBL/GenBank/DDBJ databases">
        <title>The genome of the rayed Mediterranean limpet Patella caerulea (Linnaeus, 1758).</title>
        <authorList>
            <person name="Anh-Thu Weber A."/>
            <person name="Halstead-Nussloch G."/>
        </authorList>
    </citation>
    <scope>NUCLEOTIDE SEQUENCE [LARGE SCALE GENOMIC DNA]</scope>
    <source>
        <strain evidence="6">AATW-2023a</strain>
        <tissue evidence="6">Whole specimen</tissue>
    </source>
</reference>
<evidence type="ECO:0000256" key="4">
    <source>
        <dbReference type="SAM" id="SignalP"/>
    </source>
</evidence>
<organism evidence="6 7">
    <name type="scientific">Patella caerulea</name>
    <name type="common">Rayed Mediterranean limpet</name>
    <dbReference type="NCBI Taxonomy" id="87958"/>
    <lineage>
        <taxon>Eukaryota</taxon>
        <taxon>Metazoa</taxon>
        <taxon>Spiralia</taxon>
        <taxon>Lophotrochozoa</taxon>
        <taxon>Mollusca</taxon>
        <taxon>Gastropoda</taxon>
        <taxon>Patellogastropoda</taxon>
        <taxon>Patelloidea</taxon>
        <taxon>Patellidae</taxon>
        <taxon>Patella</taxon>
    </lineage>
</organism>
<name>A0AAN8JS76_PATCE</name>
<feature type="domain" description="Ig-like" evidence="5">
    <location>
        <begin position="251"/>
        <end position="336"/>
    </location>
</feature>
<dbReference type="InterPro" id="IPR013783">
    <property type="entry name" value="Ig-like_fold"/>
</dbReference>
<dbReference type="SUPFAM" id="SSF48726">
    <property type="entry name" value="Immunoglobulin"/>
    <property type="match status" value="4"/>
</dbReference>
<dbReference type="FunFam" id="2.60.40.10:FF:000064">
    <property type="entry name" value="Contactin 1"/>
    <property type="match status" value="1"/>
</dbReference>
<accession>A0AAN8JS76</accession>
<dbReference type="InterPro" id="IPR003599">
    <property type="entry name" value="Ig_sub"/>
</dbReference>
<dbReference type="InterPro" id="IPR036179">
    <property type="entry name" value="Ig-like_dom_sf"/>
</dbReference>
<dbReference type="GO" id="GO:0005886">
    <property type="term" value="C:plasma membrane"/>
    <property type="evidence" value="ECO:0007669"/>
    <property type="project" value="TreeGrafter"/>
</dbReference>
<dbReference type="EMBL" id="JAZGQO010000007">
    <property type="protein sequence ID" value="KAK6180834.1"/>
    <property type="molecule type" value="Genomic_DNA"/>
</dbReference>
<keyword evidence="2" id="KW-1015">Disulfide bond</keyword>
<evidence type="ECO:0000313" key="6">
    <source>
        <dbReference type="EMBL" id="KAK6180834.1"/>
    </source>
</evidence>
<dbReference type="GO" id="GO:0030424">
    <property type="term" value="C:axon"/>
    <property type="evidence" value="ECO:0007669"/>
    <property type="project" value="TreeGrafter"/>
</dbReference>
<sequence>MMVLVYFLIGTCFITLHVDGAAVPDKTDDDTAPRITKQPEYVLIYRDSLATSIDLECEAGNVPNPHYQWYKNYDTKFRIHLDPGTDRRYTFTKGRLTIRNPDVNVDPGDYRCVASNQYGSVISDPAKVEVAFLNKFDDRFRENVTGHLFGRFSIDCRVPLHYPDVEYTWYKDDLPLQDHIDVFPSQNGRLYFSYFMASGKFVCSVTMKKPKGGGFVPQTENSSDINVLFTRQGAHANHATSVIPIFPEELPAVFPYPPMKGEELKLECVALGRAKSYSWTKGDGGLPAKVRFEQYNRVLVIPDAKLEDSGLYTCTAHGPYFVTPGEYDNKKSFNLTVQAKPYFTQILKDEGVTEGSKVSWRCEAKGEPAPSYTWIKNEQIIRPIPGDIEIKDNVLTIHAAYKRRGGLYQCQAKNIHGSTYTSAQLRVSDTKVIG</sequence>
<keyword evidence="3" id="KW-0393">Immunoglobulin domain</keyword>
<dbReference type="GO" id="GO:0007411">
    <property type="term" value="P:axon guidance"/>
    <property type="evidence" value="ECO:0007669"/>
    <property type="project" value="TreeGrafter"/>
</dbReference>
<gene>
    <name evidence="6" type="ORF">SNE40_008813</name>
</gene>
<protein>
    <recommendedName>
        <fullName evidence="5">Ig-like domain-containing protein</fullName>
    </recommendedName>
</protein>
<dbReference type="Proteomes" id="UP001347796">
    <property type="component" value="Unassembled WGS sequence"/>
</dbReference>
<dbReference type="InterPro" id="IPR007110">
    <property type="entry name" value="Ig-like_dom"/>
</dbReference>
<dbReference type="Gene3D" id="2.60.40.10">
    <property type="entry name" value="Immunoglobulins"/>
    <property type="match status" value="4"/>
</dbReference>
<dbReference type="SMART" id="SM00408">
    <property type="entry name" value="IGc2"/>
    <property type="match status" value="3"/>
</dbReference>
<feature type="domain" description="Ig-like" evidence="5">
    <location>
        <begin position="341"/>
        <end position="428"/>
    </location>
</feature>
<dbReference type="AlphaFoldDB" id="A0AAN8JS76"/>
<feature type="signal peptide" evidence="4">
    <location>
        <begin position="1"/>
        <end position="20"/>
    </location>
</feature>
<evidence type="ECO:0000256" key="2">
    <source>
        <dbReference type="ARBA" id="ARBA00023157"/>
    </source>
</evidence>
<evidence type="ECO:0000256" key="1">
    <source>
        <dbReference type="ARBA" id="ARBA00022737"/>
    </source>
</evidence>